<dbReference type="SUPFAM" id="SSF110710">
    <property type="entry name" value="TTHA0583/YokD-like"/>
    <property type="match status" value="1"/>
</dbReference>
<dbReference type="Gene3D" id="3.40.50.10360">
    <property type="entry name" value="Hypothetical protein TT1679"/>
    <property type="match status" value="1"/>
</dbReference>
<organism evidence="2 3">
    <name type="scientific">Cohnella silvisoli</name>
    <dbReference type="NCBI Taxonomy" id="2873699"/>
    <lineage>
        <taxon>Bacteria</taxon>
        <taxon>Bacillati</taxon>
        <taxon>Bacillota</taxon>
        <taxon>Bacilli</taxon>
        <taxon>Bacillales</taxon>
        <taxon>Paenibacillaceae</taxon>
        <taxon>Cohnella</taxon>
    </lineage>
</organism>
<dbReference type="NCBIfam" id="TIGR01440">
    <property type="entry name" value="TIGR01440 family protein"/>
    <property type="match status" value="1"/>
</dbReference>
<comment type="similarity">
    <text evidence="1">Belongs to the UPF0340 family.</text>
</comment>
<proteinExistence type="inferred from homology"/>
<accession>A0ABV1KPS4</accession>
<dbReference type="InterPro" id="IPR006340">
    <property type="entry name" value="DUF436"/>
</dbReference>
<dbReference type="Pfam" id="PF04260">
    <property type="entry name" value="DUF436"/>
    <property type="match status" value="1"/>
</dbReference>
<dbReference type="Proteomes" id="UP001493487">
    <property type="component" value="Unassembled WGS sequence"/>
</dbReference>
<name>A0ABV1KPS4_9BACL</name>
<comment type="caution">
    <text evidence="2">The sequence shown here is derived from an EMBL/GenBank/DDBJ whole genome shotgun (WGS) entry which is preliminary data.</text>
</comment>
<evidence type="ECO:0000313" key="3">
    <source>
        <dbReference type="Proteomes" id="UP001493487"/>
    </source>
</evidence>
<sequence>MADNSQSITEQVELLLEELVQIGGLRPGRIMVFGVSTSEVQGQRIGTSGAETVAEQIYIGAERVRERVGFHIVWQCCEHLNRALVTERSVAEAQGWSEVSAVPVPKAGGSMASFVYRQMDDPCLVESVQVHAGIDIGETMIGMHLRPVAVPLRPSIHSIGQARVNMAMTRPRLIGGARAVYVLPEERSTLEAKDAVTKTCD</sequence>
<evidence type="ECO:0000313" key="2">
    <source>
        <dbReference type="EMBL" id="MEQ4482089.1"/>
    </source>
</evidence>
<gene>
    <name evidence="2" type="ORF">QJS35_06740</name>
</gene>
<dbReference type="RefSeq" id="WP_232185243.1">
    <property type="nucleotide sequence ID" value="NZ_JAIOAP010000004.1"/>
</dbReference>
<keyword evidence="3" id="KW-1185">Reference proteome</keyword>
<dbReference type="HAMAP" id="MF_00800">
    <property type="entry name" value="UPF0340"/>
    <property type="match status" value="1"/>
</dbReference>
<evidence type="ECO:0000256" key="1">
    <source>
        <dbReference type="HAMAP-Rule" id="MF_00800"/>
    </source>
</evidence>
<dbReference type="EMBL" id="JASKHM010000003">
    <property type="protein sequence ID" value="MEQ4482089.1"/>
    <property type="molecule type" value="Genomic_DNA"/>
</dbReference>
<protein>
    <recommendedName>
        <fullName evidence="1">UPF0340 protein QJS35_06740</fullName>
    </recommendedName>
</protein>
<dbReference type="PIRSF" id="PIRSF007510">
    <property type="entry name" value="UCP007510"/>
    <property type="match status" value="1"/>
</dbReference>
<dbReference type="InterPro" id="IPR028345">
    <property type="entry name" value="Antibiotic_NAT-like"/>
</dbReference>
<reference evidence="2 3" key="1">
    <citation type="journal article" date="2023" name="Genome Announc.">
        <title>Pan-Genome Analyses of the Genus Cohnella and Proposal of the Novel Species Cohnella silvisoli sp. nov., Isolated from Forest Soil.</title>
        <authorList>
            <person name="Wang C."/>
            <person name="Mao L."/>
            <person name="Bao G."/>
            <person name="Zhu H."/>
        </authorList>
    </citation>
    <scope>NUCLEOTIDE SEQUENCE [LARGE SCALE GENOMIC DNA]</scope>
    <source>
        <strain evidence="2 3">NL03-T5-1</strain>
    </source>
</reference>